<evidence type="ECO:0000313" key="5">
    <source>
        <dbReference type="Proteomes" id="UP000533598"/>
    </source>
</evidence>
<keyword evidence="5" id="KW-1185">Reference proteome</keyword>
<reference evidence="4 5" key="1">
    <citation type="submission" date="2020-08" db="EMBL/GenBank/DDBJ databases">
        <title>Sequencing the genomes of 1000 actinobacteria strains.</title>
        <authorList>
            <person name="Klenk H.-P."/>
        </authorList>
    </citation>
    <scope>NUCLEOTIDE SEQUENCE [LARGE SCALE GENOMIC DNA]</scope>
    <source>
        <strain evidence="4 5">DSM 44230</strain>
    </source>
</reference>
<evidence type="ECO:0000259" key="2">
    <source>
        <dbReference type="Pfam" id="PF01796"/>
    </source>
</evidence>
<sequence length="320" mass="34750">MTVSHEPLSAELRVEFAYTRSLGPTLGAFLTALREHRVLGVRGADGRVHVPPAEYDPVTAEPLTELVEVGSAGTVLSWTWQPEPLAGQPLAQPFAWALIRLDGADTALLHAVAAPGPGAMSIGLRVRARWAEEPVGAITDLACFELLDSPTPEPPVRTFDEPVRGTVSPVDLRYRHSASAAESEFLRGVEQGRLTGQRCSVCTQVYIPPRGACPTDGVPLTDWVELAEEGTVTSFCVVNVPFLGQRIQPPYVAASVLLDGADIPFQHLVLGIAPEQVRMGLRVRAVWRPRDQWGHTLENIDHFTPTGEPDAPFDSFARHL</sequence>
<dbReference type="Proteomes" id="UP000533598">
    <property type="component" value="Unassembled WGS sequence"/>
</dbReference>
<dbReference type="AlphaFoldDB" id="A0A7W7CDG6"/>
<name>A0A7W7CDG6_9PSEU</name>
<dbReference type="RefSeq" id="WP_185003449.1">
    <property type="nucleotide sequence ID" value="NZ_JACHMH010000001.1"/>
</dbReference>
<feature type="region of interest" description="Disordered" evidence="1">
    <location>
        <begin position="299"/>
        <end position="320"/>
    </location>
</feature>
<dbReference type="PANTHER" id="PTHR34075:SF5">
    <property type="entry name" value="BLR3430 PROTEIN"/>
    <property type="match status" value="1"/>
</dbReference>
<dbReference type="EMBL" id="JACHMH010000001">
    <property type="protein sequence ID" value="MBB4677509.1"/>
    <property type="molecule type" value="Genomic_DNA"/>
</dbReference>
<feature type="domain" description="ChsH2 C-terminal OB-fold" evidence="2">
    <location>
        <begin position="223"/>
        <end position="288"/>
    </location>
</feature>
<organism evidence="4 5">
    <name type="scientific">Crossiella cryophila</name>
    <dbReference type="NCBI Taxonomy" id="43355"/>
    <lineage>
        <taxon>Bacteria</taxon>
        <taxon>Bacillati</taxon>
        <taxon>Actinomycetota</taxon>
        <taxon>Actinomycetes</taxon>
        <taxon>Pseudonocardiales</taxon>
        <taxon>Pseudonocardiaceae</taxon>
        <taxon>Crossiella</taxon>
    </lineage>
</organism>
<dbReference type="Gene3D" id="6.10.30.10">
    <property type="match status" value="2"/>
</dbReference>
<dbReference type="Pfam" id="PF12172">
    <property type="entry name" value="zf-ChsH2"/>
    <property type="match status" value="1"/>
</dbReference>
<dbReference type="SUPFAM" id="SSF50249">
    <property type="entry name" value="Nucleic acid-binding proteins"/>
    <property type="match status" value="2"/>
</dbReference>
<dbReference type="InterPro" id="IPR002878">
    <property type="entry name" value="ChsH2_C"/>
</dbReference>
<accession>A0A7W7CDG6</accession>
<proteinExistence type="predicted"/>
<evidence type="ECO:0000259" key="3">
    <source>
        <dbReference type="Pfam" id="PF12172"/>
    </source>
</evidence>
<dbReference type="InterPro" id="IPR012340">
    <property type="entry name" value="NA-bd_OB-fold"/>
</dbReference>
<protein>
    <submittedName>
        <fullName evidence="4">Putative OB-fold protein</fullName>
    </submittedName>
</protein>
<dbReference type="Pfam" id="PF01796">
    <property type="entry name" value="OB_ChsH2_C"/>
    <property type="match status" value="2"/>
</dbReference>
<feature type="domain" description="ChsH2 C-terminal OB-fold" evidence="2">
    <location>
        <begin position="67"/>
        <end position="130"/>
    </location>
</feature>
<evidence type="ECO:0000313" key="4">
    <source>
        <dbReference type="EMBL" id="MBB4677509.1"/>
    </source>
</evidence>
<evidence type="ECO:0000256" key="1">
    <source>
        <dbReference type="SAM" id="MobiDB-lite"/>
    </source>
</evidence>
<gene>
    <name evidence="4" type="ORF">HNR67_003627</name>
</gene>
<dbReference type="PANTHER" id="PTHR34075">
    <property type="entry name" value="BLR3430 PROTEIN"/>
    <property type="match status" value="1"/>
</dbReference>
<dbReference type="InterPro" id="IPR052513">
    <property type="entry name" value="Thioester_dehydratase-like"/>
</dbReference>
<feature type="domain" description="ChsH2 rubredoxin-like zinc ribbon" evidence="3">
    <location>
        <begin position="189"/>
        <end position="217"/>
    </location>
</feature>
<comment type="caution">
    <text evidence="4">The sequence shown here is derived from an EMBL/GenBank/DDBJ whole genome shotgun (WGS) entry which is preliminary data.</text>
</comment>
<dbReference type="InterPro" id="IPR022002">
    <property type="entry name" value="ChsH2_Znr"/>
</dbReference>